<feature type="region of interest" description="Disordered" evidence="1">
    <location>
        <begin position="114"/>
        <end position="135"/>
    </location>
</feature>
<feature type="compositionally biased region" description="Acidic residues" evidence="1">
    <location>
        <begin position="298"/>
        <end position="320"/>
    </location>
</feature>
<dbReference type="RefSeq" id="WP_286337904.1">
    <property type="nucleotide sequence ID" value="NZ_AP027370.1"/>
</dbReference>
<evidence type="ECO:0000313" key="3">
    <source>
        <dbReference type="Proteomes" id="UP001321445"/>
    </source>
</evidence>
<feature type="compositionally biased region" description="Basic and acidic residues" evidence="1">
    <location>
        <begin position="405"/>
        <end position="414"/>
    </location>
</feature>
<keyword evidence="3" id="KW-1185">Reference proteome</keyword>
<feature type="compositionally biased region" description="Acidic residues" evidence="1">
    <location>
        <begin position="212"/>
        <end position="232"/>
    </location>
</feature>
<proteinExistence type="predicted"/>
<feature type="compositionally biased region" description="Basic and acidic residues" evidence="1">
    <location>
        <begin position="196"/>
        <end position="211"/>
    </location>
</feature>
<name>A0ABM8FLZ3_9BACT</name>
<sequence>MRMLLINQNPVVSKLAGLSAQKSGIDIVEKSSIEEMGNDTFDLLFIDDARLEGMSPEELKAASGTRKACLIYADDDAKIPGFDYYIKKPFLPTEMVDLLSEIKDDLLLPEMEESVGHPEEKVTEESSTTPEAQENFEDFESLLEEIDMEESEPRSEEEMEAAKGEEEDFEALLQSMEEDNEAVLEEESGSVVEEAAAERETATEEAVREAEEISEDEEIDFESLLEEMDVEEREFPSDENLPETAEAEEIETLHEEIDLEEGEEEPAEEEPISLPEPEEPLSGVLDEELVSEVKELLEEGSEPEEEVTEDFEALPEEALAEEGRKPMESTQSAAEPEEKEAEVEAEAAEEEMDAGFYEEFEAIAAAEETPEDELDLVSEEELGAVLGETFLPEGTSTPGENAKMTAKEADMRSQSEETALISKLLGMDPEALRKLLAGAQINITITFPKES</sequence>
<evidence type="ECO:0008006" key="4">
    <source>
        <dbReference type="Google" id="ProtNLM"/>
    </source>
</evidence>
<feature type="region of interest" description="Disordered" evidence="1">
    <location>
        <begin position="147"/>
        <end position="351"/>
    </location>
</feature>
<feature type="compositionally biased region" description="Acidic residues" evidence="1">
    <location>
        <begin position="257"/>
        <end position="290"/>
    </location>
</feature>
<accession>A0ABM8FLZ3</accession>
<dbReference type="Proteomes" id="UP001321445">
    <property type="component" value="Chromosome"/>
</dbReference>
<feature type="compositionally biased region" description="Acidic residues" evidence="1">
    <location>
        <begin position="165"/>
        <end position="188"/>
    </location>
</feature>
<protein>
    <recommendedName>
        <fullName evidence="4">Highly acidic protein</fullName>
    </recommendedName>
</protein>
<feature type="compositionally biased region" description="Basic and acidic residues" evidence="1">
    <location>
        <begin position="151"/>
        <end position="164"/>
    </location>
</feature>
<dbReference type="EMBL" id="AP027370">
    <property type="protein sequence ID" value="BDY12725.1"/>
    <property type="molecule type" value="Genomic_DNA"/>
</dbReference>
<feature type="compositionally biased region" description="Basic and acidic residues" evidence="1">
    <location>
        <begin position="114"/>
        <end position="124"/>
    </location>
</feature>
<gene>
    <name evidence="2" type="ORF">HCR_10370</name>
</gene>
<reference evidence="2 3" key="1">
    <citation type="submission" date="2023-03" db="EMBL/GenBank/DDBJ databases">
        <title>Description of Hydrogenimonas sp. ISO32.</title>
        <authorList>
            <person name="Mino S."/>
            <person name="Fukazawa S."/>
            <person name="Sawabe T."/>
        </authorList>
    </citation>
    <scope>NUCLEOTIDE SEQUENCE [LARGE SCALE GENOMIC DNA]</scope>
    <source>
        <strain evidence="2 3">ISO32</strain>
    </source>
</reference>
<feature type="region of interest" description="Disordered" evidence="1">
    <location>
        <begin position="388"/>
        <end position="414"/>
    </location>
</feature>
<organism evidence="2 3">
    <name type="scientific">Hydrogenimonas cancrithermarum</name>
    <dbReference type="NCBI Taxonomy" id="2993563"/>
    <lineage>
        <taxon>Bacteria</taxon>
        <taxon>Pseudomonadati</taxon>
        <taxon>Campylobacterota</taxon>
        <taxon>Epsilonproteobacteria</taxon>
        <taxon>Campylobacterales</taxon>
        <taxon>Hydrogenimonadaceae</taxon>
        <taxon>Hydrogenimonas</taxon>
    </lineage>
</organism>
<evidence type="ECO:0000313" key="2">
    <source>
        <dbReference type="EMBL" id="BDY12725.1"/>
    </source>
</evidence>
<feature type="compositionally biased region" description="Acidic residues" evidence="1">
    <location>
        <begin position="335"/>
        <end position="351"/>
    </location>
</feature>
<evidence type="ECO:0000256" key="1">
    <source>
        <dbReference type="SAM" id="MobiDB-lite"/>
    </source>
</evidence>